<accession>B9INX1</accession>
<reference evidence="1" key="2">
    <citation type="submission" date="2017-07" db="EMBL/GenBank/DDBJ databases">
        <title>WGS assembly of Populus trichocarpa.</title>
        <authorList>
            <person name="Tuskan G."/>
            <person name="Difazio S."/>
            <person name="Jansson S."/>
            <person name="Bohlmann J."/>
            <person name="Grigoriev I."/>
            <person name="Hellsten U."/>
            <person name="Putnam N."/>
            <person name="Ralph S."/>
            <person name="Rombauts S."/>
            <person name="Salamov A."/>
            <person name="Schein J."/>
            <person name="Sterck L."/>
            <person name="Aerts A."/>
            <person name="Bhalerao R."/>
            <person name="Bhalerao R."/>
            <person name="Blaudez D."/>
            <person name="Boerjan W."/>
            <person name="Brun A."/>
            <person name="Brunner A."/>
            <person name="Busov V."/>
            <person name="Campbell M."/>
            <person name="Carlson J."/>
            <person name="Chalot M."/>
            <person name="Chapman J."/>
            <person name="Chen G."/>
            <person name="Cooper D."/>
            <person name="Coutinho P."/>
            <person name="Couturier J."/>
            <person name="Covert S."/>
            <person name="Cronk Q."/>
            <person name="Cunningham R."/>
            <person name="Davis J."/>
            <person name="Degroeve S."/>
            <person name="Dejardin A."/>
            <person name="Depamphilis C."/>
            <person name="Detter J."/>
            <person name="Dirks B."/>
            <person name="Dubchak I."/>
            <person name="Duplessis S."/>
            <person name="Ehlting J."/>
            <person name="Ellis B."/>
            <person name="Gendler K."/>
            <person name="Goodstein D."/>
            <person name="Gribskov M."/>
            <person name="Grimwood J."/>
            <person name="Groover A."/>
            <person name="Gunter L."/>
            <person name="Hamberger B."/>
            <person name="Heinze B."/>
            <person name="Helariutta Y."/>
            <person name="Henrissat B."/>
            <person name="Holligan D."/>
            <person name="Holt R."/>
            <person name="Huang W."/>
            <person name="Islam-Faridi N."/>
            <person name="Jones S."/>
            <person name="Jones-Rhoades M."/>
            <person name="Jorgensen R."/>
            <person name="Joshi C."/>
            <person name="Kangasjarvi J."/>
            <person name="Karlsson J."/>
            <person name="Kelleher C."/>
            <person name="Kirkpatrick R."/>
            <person name="Kirst M."/>
            <person name="Kohler A."/>
            <person name="Kalluri U."/>
            <person name="Larimer F."/>
            <person name="Leebens-Mack J."/>
            <person name="Leple J."/>
            <person name="Locascio P."/>
            <person name="Lou Y."/>
            <person name="Lucas S."/>
            <person name="Martin F."/>
            <person name="Montanini B."/>
            <person name="Napoli C."/>
            <person name="Nelson D."/>
            <person name="Nelson C."/>
            <person name="Nieminen K."/>
            <person name="Nilsson O."/>
            <person name="Pereda V."/>
            <person name="Peter G."/>
            <person name="Philippe R."/>
            <person name="Pilate G."/>
            <person name="Poliakov A."/>
            <person name="Razumovskaya J."/>
            <person name="Richardson P."/>
            <person name="Rinaldi C."/>
            <person name="Ritland K."/>
            <person name="Rouze P."/>
            <person name="Ryaboy D."/>
            <person name="Schmutz J."/>
            <person name="Schrader J."/>
            <person name="Segerman B."/>
            <person name="Shin H."/>
            <person name="Siddiqui A."/>
            <person name="Sterky F."/>
            <person name="Terry A."/>
            <person name="Tsai C."/>
            <person name="Uberbacher E."/>
            <person name="Unneberg P."/>
            <person name="Vahala J."/>
            <person name="Wall K."/>
            <person name="Wessler S."/>
            <person name="Yang G."/>
            <person name="Yin T."/>
            <person name="Douglas C."/>
            <person name="Marra M."/>
            <person name="Sandberg G."/>
            <person name="Van De Peer Y."/>
            <person name="Rokhsar D."/>
        </authorList>
    </citation>
    <scope>NUCLEOTIDE SEQUENCE</scope>
    <source>
        <strain evidence="1">Nisqually-1</strain>
    </source>
</reference>
<name>B9INX1_POPTR</name>
<dbReference type="EMBL" id="KZ623338">
    <property type="protein sequence ID" value="PNS24210.1"/>
    <property type="molecule type" value="Genomic_DNA"/>
</dbReference>
<protein>
    <submittedName>
        <fullName evidence="1">Uncharacterized protein</fullName>
    </submittedName>
</protein>
<sequence length="105" mass="11941">MKTTRVVLRTKPSQPYHYQFNNHQASITMHRPGLKWNQGKQSWDTAESYCAGYIVAAKHEDENIYSSVVLAAESAPAEYPCQVSEQVLLKPLGLSEEAFDKQRNQ</sequence>
<proteinExistence type="predicted"/>
<organism evidence="1">
    <name type="scientific">Populus trichocarpa</name>
    <name type="common">Western balsam poplar</name>
    <name type="synonym">Populus balsamifera subsp. trichocarpa</name>
    <dbReference type="NCBI Taxonomy" id="3694"/>
    <lineage>
        <taxon>Eukaryota</taxon>
        <taxon>Viridiplantae</taxon>
        <taxon>Streptophyta</taxon>
        <taxon>Embryophyta</taxon>
        <taxon>Tracheophyta</taxon>
        <taxon>Spermatophyta</taxon>
        <taxon>Magnoliopsida</taxon>
        <taxon>eudicotyledons</taxon>
        <taxon>Gunneridae</taxon>
        <taxon>Pentapetalae</taxon>
        <taxon>rosids</taxon>
        <taxon>fabids</taxon>
        <taxon>Malpighiales</taxon>
        <taxon>Salicaceae</taxon>
        <taxon>Saliceae</taxon>
        <taxon>Populus</taxon>
    </lineage>
</organism>
<dbReference type="InParanoid" id="B9INX1"/>
<dbReference type="AlphaFoldDB" id="B9INX1"/>
<evidence type="ECO:0000313" key="1">
    <source>
        <dbReference type="EMBL" id="PNS24210.1"/>
    </source>
</evidence>
<gene>
    <name evidence="1" type="ORF">POPTR_T003500</name>
</gene>
<dbReference type="HOGENOM" id="CLU_2241236_0_0_1"/>
<reference evidence="1" key="1">
    <citation type="journal article" date="2006" name="Science">
        <title>The genome of black cottonwood, Populus trichocarpa (Torr. &amp; Gray).</title>
        <authorList>
            <person name="Tuskan G.A."/>
            <person name="Difazio S."/>
            <person name="Jansson S."/>
            <person name="Bohlmann J."/>
            <person name="Grigoriev I."/>
            <person name="Hellsten U."/>
            <person name="Putnam N."/>
            <person name="Ralph S."/>
            <person name="Rombauts S."/>
            <person name="Salamov A."/>
            <person name="Schein J."/>
            <person name="Sterck L."/>
            <person name="Aerts A."/>
            <person name="Bhalerao R.R."/>
            <person name="Bhalerao R.P."/>
            <person name="Blaudez D."/>
            <person name="Boerjan W."/>
            <person name="Brun A."/>
            <person name="Brunner A."/>
            <person name="Busov V."/>
            <person name="Campbell M."/>
            <person name="Carlson J."/>
            <person name="Chalot M."/>
            <person name="Chapman J."/>
            <person name="Chen G.L."/>
            <person name="Cooper D."/>
            <person name="Coutinho P.M."/>
            <person name="Couturier J."/>
            <person name="Covert S."/>
            <person name="Cronk Q."/>
            <person name="Cunningham R."/>
            <person name="Davis J."/>
            <person name="Degroeve S."/>
            <person name="Dejardin A."/>
            <person name="Depamphilis C."/>
            <person name="Detter J."/>
            <person name="Dirks B."/>
            <person name="Dubchak I."/>
            <person name="Duplessis S."/>
            <person name="Ehlting J."/>
            <person name="Ellis B."/>
            <person name="Gendler K."/>
            <person name="Goodstein D."/>
            <person name="Gribskov M."/>
            <person name="Grimwood J."/>
            <person name="Groover A."/>
            <person name="Gunter L."/>
            <person name="Hamberger B."/>
            <person name="Heinze B."/>
            <person name="Helariutta Y."/>
            <person name="Henrissat B."/>
            <person name="Holligan D."/>
            <person name="Holt R."/>
            <person name="Huang W."/>
            <person name="Islam-Faridi N."/>
            <person name="Jones S."/>
            <person name="Jones-Rhoades M."/>
            <person name="Jorgensen R."/>
            <person name="Joshi C."/>
            <person name="Kangasjarvi J."/>
            <person name="Karlsson J."/>
            <person name="Kelleher C."/>
            <person name="Kirkpatrick R."/>
            <person name="Kirst M."/>
            <person name="Kohler A."/>
            <person name="Kalluri U."/>
            <person name="Larimer F."/>
            <person name="Leebens-Mack J."/>
            <person name="Leple J.C."/>
            <person name="Locascio P."/>
            <person name="Lou Y."/>
            <person name="Lucas S."/>
            <person name="Martin F."/>
            <person name="Montanini B."/>
            <person name="Napoli C."/>
            <person name="Nelson D.R."/>
            <person name="Nelson C."/>
            <person name="Nieminen K."/>
            <person name="Nilsson O."/>
            <person name="Pereda V."/>
            <person name="Peter G."/>
            <person name="Philippe R."/>
            <person name="Pilate G."/>
            <person name="Poliakov A."/>
            <person name="Razumovskaya J."/>
            <person name="Richardson P."/>
            <person name="Rinaldi C."/>
            <person name="Ritland K."/>
            <person name="Rouze P."/>
            <person name="Ryaboy D."/>
            <person name="Schmutz J."/>
            <person name="Schrader J."/>
            <person name="Segerman B."/>
            <person name="Shin H."/>
            <person name="Siddiqui A."/>
            <person name="Sterky F."/>
            <person name="Terry A."/>
            <person name="Tsai C.J."/>
            <person name="Uberbacher E."/>
            <person name="Unneberg P."/>
            <person name="Vahala J."/>
            <person name="Wall K."/>
            <person name="Wessler S."/>
            <person name="Yang G."/>
            <person name="Yin T."/>
            <person name="Douglas C."/>
            <person name="Marra M."/>
            <person name="Sandberg G."/>
            <person name="Van de Peer Y."/>
            <person name="Rokhsar D."/>
        </authorList>
    </citation>
    <scope>NUCLEOTIDE SEQUENCE [LARGE SCALE GENOMIC DNA]</scope>
    <source>
        <strain evidence="1">Nisqually-1</strain>
    </source>
</reference>